<dbReference type="AlphaFoldDB" id="A0A9N9JFC7"/>
<comment type="caution">
    <text evidence="2">The sequence shown here is derived from an EMBL/GenBank/DDBJ whole genome shotgun (WGS) entry which is preliminary data.</text>
</comment>
<keyword evidence="3" id="KW-1185">Reference proteome</keyword>
<dbReference type="Proteomes" id="UP000789396">
    <property type="component" value="Unassembled WGS sequence"/>
</dbReference>
<evidence type="ECO:0000313" key="2">
    <source>
        <dbReference type="EMBL" id="CAG8778791.1"/>
    </source>
</evidence>
<protein>
    <submittedName>
        <fullName evidence="2">4313_t:CDS:1</fullName>
    </submittedName>
</protein>
<feature type="compositionally biased region" description="Polar residues" evidence="1">
    <location>
        <begin position="36"/>
        <end position="55"/>
    </location>
</feature>
<evidence type="ECO:0000256" key="1">
    <source>
        <dbReference type="SAM" id="MobiDB-lite"/>
    </source>
</evidence>
<feature type="region of interest" description="Disordered" evidence="1">
    <location>
        <begin position="15"/>
        <end position="71"/>
    </location>
</feature>
<feature type="compositionally biased region" description="Basic and acidic residues" evidence="1">
    <location>
        <begin position="56"/>
        <end position="71"/>
    </location>
</feature>
<proteinExistence type="predicted"/>
<evidence type="ECO:0000313" key="3">
    <source>
        <dbReference type="Proteomes" id="UP000789396"/>
    </source>
</evidence>
<gene>
    <name evidence="2" type="ORF">RFULGI_LOCUS15635</name>
</gene>
<dbReference type="OrthoDB" id="2467716at2759"/>
<feature type="non-terminal residue" evidence="2">
    <location>
        <position position="71"/>
    </location>
</feature>
<dbReference type="EMBL" id="CAJVPZ010051268">
    <property type="protein sequence ID" value="CAG8778791.1"/>
    <property type="molecule type" value="Genomic_DNA"/>
</dbReference>
<sequence>TSIALRLREDMVNMSKPKKKLTKKLPITNVAPENITPENVTPENVTPETSNNIMDNQRKETSKNKHSDSPK</sequence>
<accession>A0A9N9JFC7</accession>
<feature type="non-terminal residue" evidence="2">
    <location>
        <position position="1"/>
    </location>
</feature>
<reference evidence="2" key="1">
    <citation type="submission" date="2021-06" db="EMBL/GenBank/DDBJ databases">
        <authorList>
            <person name="Kallberg Y."/>
            <person name="Tangrot J."/>
            <person name="Rosling A."/>
        </authorList>
    </citation>
    <scope>NUCLEOTIDE SEQUENCE</scope>
    <source>
        <strain evidence="2">IN212</strain>
    </source>
</reference>
<organism evidence="2 3">
    <name type="scientific">Racocetra fulgida</name>
    <dbReference type="NCBI Taxonomy" id="60492"/>
    <lineage>
        <taxon>Eukaryota</taxon>
        <taxon>Fungi</taxon>
        <taxon>Fungi incertae sedis</taxon>
        <taxon>Mucoromycota</taxon>
        <taxon>Glomeromycotina</taxon>
        <taxon>Glomeromycetes</taxon>
        <taxon>Diversisporales</taxon>
        <taxon>Gigasporaceae</taxon>
        <taxon>Racocetra</taxon>
    </lineage>
</organism>
<name>A0A9N9JFC7_9GLOM</name>